<dbReference type="STRING" id="340099.Teth39_1678"/>
<dbReference type="Pfam" id="PF08666">
    <property type="entry name" value="SAF"/>
    <property type="match status" value="1"/>
</dbReference>
<dbReference type="FunFam" id="2.30.130.110:FF:000003">
    <property type="entry name" value="D-galactarate dehydratase"/>
    <property type="match status" value="1"/>
</dbReference>
<dbReference type="GO" id="GO:0019698">
    <property type="term" value="P:D-galacturonate catabolic process"/>
    <property type="evidence" value="ECO:0007669"/>
    <property type="project" value="TreeGrafter"/>
</dbReference>
<dbReference type="InterPro" id="IPR013974">
    <property type="entry name" value="SAF"/>
</dbReference>
<organism evidence="3 4">
    <name type="scientific">Thermoanaerobacter pseudethanolicus (strain ATCC 33223 / 39E)</name>
    <name type="common">Clostridium thermohydrosulfuricum</name>
    <dbReference type="NCBI Taxonomy" id="340099"/>
    <lineage>
        <taxon>Bacteria</taxon>
        <taxon>Bacillati</taxon>
        <taxon>Bacillota</taxon>
        <taxon>Clostridia</taxon>
        <taxon>Thermoanaerobacterales</taxon>
        <taxon>Thermoanaerobacteraceae</taxon>
        <taxon>Thermoanaerobacter</taxon>
    </lineage>
</organism>
<keyword evidence="4" id="KW-1185">Reference proteome</keyword>
<feature type="domain" description="SAF" evidence="2">
    <location>
        <begin position="12"/>
        <end position="87"/>
    </location>
</feature>
<proteinExistence type="predicted"/>
<dbReference type="InterPro" id="IPR044144">
    <property type="entry name" value="SAF_UxaA/GarD"/>
</dbReference>
<dbReference type="EMBL" id="CP000924">
    <property type="protein sequence ID" value="ABY95315.1"/>
    <property type="molecule type" value="Genomic_DNA"/>
</dbReference>
<dbReference type="KEGG" id="tpd:Teth39_1678"/>
<evidence type="ECO:0000313" key="4">
    <source>
        <dbReference type="Proteomes" id="UP000002156"/>
    </source>
</evidence>
<sequence length="100" mass="11266">MKKLAVVVHTEDNVATAVQNLSKGQEVRVDVDGNEMQVKLIDDIPFGHKFALKDIEAEMDVIKYGEVIGRATRFIKTGEHVHVHNIESLRGRGDWEGEKK</sequence>
<dbReference type="SMART" id="SM00858">
    <property type="entry name" value="SAF"/>
    <property type="match status" value="1"/>
</dbReference>
<dbReference type="AlphaFoldDB" id="B0KBM0"/>
<dbReference type="CDD" id="cd11613">
    <property type="entry name" value="SAF_AH_GD"/>
    <property type="match status" value="1"/>
</dbReference>
<dbReference type="PANTHER" id="PTHR30536">
    <property type="entry name" value="ALTRONATE/GALACTARATE DEHYDRATASE"/>
    <property type="match status" value="1"/>
</dbReference>
<dbReference type="RefSeq" id="WP_003868186.1">
    <property type="nucleotide sequence ID" value="NC_010321.1"/>
</dbReference>
<evidence type="ECO:0000259" key="2">
    <source>
        <dbReference type="SMART" id="SM00858"/>
    </source>
</evidence>
<keyword evidence="1" id="KW-0456">Lyase</keyword>
<evidence type="ECO:0000256" key="1">
    <source>
        <dbReference type="ARBA" id="ARBA00023239"/>
    </source>
</evidence>
<accession>B0KBM0</accession>
<evidence type="ECO:0000313" key="3">
    <source>
        <dbReference type="EMBL" id="ABY95315.1"/>
    </source>
</evidence>
<dbReference type="eggNOG" id="COG2721">
    <property type="taxonomic scope" value="Bacteria"/>
</dbReference>
<dbReference type="Gene3D" id="2.30.130.110">
    <property type="match status" value="1"/>
</dbReference>
<dbReference type="HOGENOM" id="CLU_084161_3_0_9"/>
<dbReference type="InterPro" id="IPR052172">
    <property type="entry name" value="UxaA_altronate/galactarate_dh"/>
</dbReference>
<dbReference type="PANTHER" id="PTHR30536:SF5">
    <property type="entry name" value="ALTRONATE DEHYDRATASE"/>
    <property type="match status" value="1"/>
</dbReference>
<name>B0KBM0_THEP3</name>
<reference evidence="4" key="1">
    <citation type="submission" date="2008-01" db="EMBL/GenBank/DDBJ databases">
        <title>Complete sequence of Thermoanaerobacter pseudethanolicus 39E.</title>
        <authorList>
            <person name="Copeland A."/>
            <person name="Lucas S."/>
            <person name="Lapidus A."/>
            <person name="Barry K."/>
            <person name="Glavina del Rio T."/>
            <person name="Dalin E."/>
            <person name="Tice H."/>
            <person name="Pitluck S."/>
            <person name="Bruce D."/>
            <person name="Goodwin L."/>
            <person name="Saunders E."/>
            <person name="Brettin T."/>
            <person name="Detter J.C."/>
            <person name="Han C."/>
            <person name="Schmutz J."/>
            <person name="Larimer F."/>
            <person name="Land M."/>
            <person name="Hauser L."/>
            <person name="Kyrpides N."/>
            <person name="Lykidis A."/>
            <person name="Hemme C."/>
            <person name="Fields M.W."/>
            <person name="He Z."/>
            <person name="Zhou J."/>
            <person name="Richardson P."/>
        </authorList>
    </citation>
    <scope>NUCLEOTIDE SEQUENCE [LARGE SCALE GENOMIC DNA]</scope>
    <source>
        <strain evidence="4">ATCC 33223 / DSM 2355 / 39E</strain>
    </source>
</reference>
<dbReference type="GO" id="GO:0016829">
    <property type="term" value="F:lyase activity"/>
    <property type="evidence" value="ECO:0007669"/>
    <property type="project" value="UniProtKB-KW"/>
</dbReference>
<gene>
    <name evidence="3" type="ordered locus">Teth39_1678</name>
</gene>
<protein>
    <submittedName>
        <fullName evidence="3">SAF domain</fullName>
    </submittedName>
</protein>
<dbReference type="Proteomes" id="UP000002156">
    <property type="component" value="Chromosome"/>
</dbReference>